<dbReference type="InterPro" id="IPR001647">
    <property type="entry name" value="HTH_TetR"/>
</dbReference>
<comment type="caution">
    <text evidence="7">The sequence shown here is derived from an EMBL/GenBank/DDBJ whole genome shotgun (WGS) entry which is preliminary data.</text>
</comment>
<keyword evidence="3 5" id="KW-0238">DNA-binding</keyword>
<feature type="domain" description="HTH tetR-type" evidence="6">
    <location>
        <begin position="24"/>
        <end position="84"/>
    </location>
</feature>
<dbReference type="PANTHER" id="PTHR30055">
    <property type="entry name" value="HTH-TYPE TRANSCRIPTIONAL REGULATOR RUTR"/>
    <property type="match status" value="1"/>
</dbReference>
<dbReference type="Pfam" id="PF00440">
    <property type="entry name" value="TetR_N"/>
    <property type="match status" value="1"/>
</dbReference>
<protein>
    <submittedName>
        <fullName evidence="7">TetR/AcrR family transcriptional regulator</fullName>
    </submittedName>
</protein>
<sequence length="212" mass="23118">MKFGRSTVSATQTLIESSHPGLRGAAKRAVLVQALQCFNDKGIEASTIDDLRRRSGQSVGAIYHHFGNKEGVAAALFFLGFDDQSQAIAAALAQADGTPRQMIAALIGAWLDWTERLPEMALYLILAREVVDKGAYAQQLSERLRARYGPLDDLLAQAMRSGEMRPVPDDLIPPLILGPAESYCRGWLSGRRKIPPSQCAQVLAEAAWRSLV</sequence>
<reference evidence="7 8" key="1">
    <citation type="submission" date="2023-11" db="EMBL/GenBank/DDBJ databases">
        <title>Paucibacter sp. nov., isolated from fresh soil in Korea.</title>
        <authorList>
            <person name="Le N.T.T."/>
        </authorList>
    </citation>
    <scope>NUCLEOTIDE SEQUENCE [LARGE SCALE GENOMIC DNA]</scope>
    <source>
        <strain evidence="7 8">R3-3</strain>
    </source>
</reference>
<dbReference type="PRINTS" id="PR00455">
    <property type="entry name" value="HTHTETR"/>
</dbReference>
<dbReference type="PROSITE" id="PS50977">
    <property type="entry name" value="HTH_TETR_2"/>
    <property type="match status" value="1"/>
</dbReference>
<evidence type="ECO:0000313" key="7">
    <source>
        <dbReference type="EMBL" id="MDY0742923.1"/>
    </source>
</evidence>
<dbReference type="SUPFAM" id="SSF48498">
    <property type="entry name" value="Tetracyclin repressor-like, C-terminal domain"/>
    <property type="match status" value="1"/>
</dbReference>
<organism evidence="7 8">
    <name type="scientific">Roseateles agri</name>
    <dbReference type="NCBI Taxonomy" id="3098619"/>
    <lineage>
        <taxon>Bacteria</taxon>
        <taxon>Pseudomonadati</taxon>
        <taxon>Pseudomonadota</taxon>
        <taxon>Betaproteobacteria</taxon>
        <taxon>Burkholderiales</taxon>
        <taxon>Sphaerotilaceae</taxon>
        <taxon>Roseateles</taxon>
    </lineage>
</organism>
<dbReference type="Gene3D" id="1.10.357.10">
    <property type="entry name" value="Tetracycline Repressor, domain 2"/>
    <property type="match status" value="1"/>
</dbReference>
<name>A0ABU5DB21_9BURK</name>
<dbReference type="EMBL" id="JAXCLA010000001">
    <property type="protein sequence ID" value="MDY0742923.1"/>
    <property type="molecule type" value="Genomic_DNA"/>
</dbReference>
<keyword evidence="2" id="KW-0805">Transcription regulation</keyword>
<evidence type="ECO:0000256" key="1">
    <source>
        <dbReference type="ARBA" id="ARBA00022491"/>
    </source>
</evidence>
<evidence type="ECO:0000256" key="2">
    <source>
        <dbReference type="ARBA" id="ARBA00023015"/>
    </source>
</evidence>
<evidence type="ECO:0000256" key="3">
    <source>
        <dbReference type="ARBA" id="ARBA00023125"/>
    </source>
</evidence>
<dbReference type="InterPro" id="IPR036271">
    <property type="entry name" value="Tet_transcr_reg_TetR-rel_C_sf"/>
</dbReference>
<accession>A0ABU5DB21</accession>
<dbReference type="InterPro" id="IPR009057">
    <property type="entry name" value="Homeodomain-like_sf"/>
</dbReference>
<dbReference type="InterPro" id="IPR050109">
    <property type="entry name" value="HTH-type_TetR-like_transc_reg"/>
</dbReference>
<gene>
    <name evidence="7" type="ORF">SNE35_00325</name>
</gene>
<evidence type="ECO:0000256" key="4">
    <source>
        <dbReference type="ARBA" id="ARBA00023163"/>
    </source>
</evidence>
<dbReference type="PROSITE" id="PS01081">
    <property type="entry name" value="HTH_TETR_1"/>
    <property type="match status" value="1"/>
</dbReference>
<keyword evidence="4" id="KW-0804">Transcription</keyword>
<dbReference type="PANTHER" id="PTHR30055:SF187">
    <property type="entry name" value="TRANSCRIPTIONAL REGULATORY PROTEIN"/>
    <property type="match status" value="1"/>
</dbReference>
<dbReference type="SUPFAM" id="SSF46689">
    <property type="entry name" value="Homeodomain-like"/>
    <property type="match status" value="1"/>
</dbReference>
<keyword evidence="1" id="KW-0678">Repressor</keyword>
<dbReference type="Proteomes" id="UP001285263">
    <property type="component" value="Unassembled WGS sequence"/>
</dbReference>
<evidence type="ECO:0000256" key="5">
    <source>
        <dbReference type="PROSITE-ProRule" id="PRU00335"/>
    </source>
</evidence>
<dbReference type="RefSeq" id="WP_320420733.1">
    <property type="nucleotide sequence ID" value="NZ_JAXCLA010000001.1"/>
</dbReference>
<feature type="DNA-binding region" description="H-T-H motif" evidence="5">
    <location>
        <begin position="47"/>
        <end position="66"/>
    </location>
</feature>
<dbReference type="InterPro" id="IPR023772">
    <property type="entry name" value="DNA-bd_HTH_TetR-type_CS"/>
</dbReference>
<evidence type="ECO:0000313" key="8">
    <source>
        <dbReference type="Proteomes" id="UP001285263"/>
    </source>
</evidence>
<proteinExistence type="predicted"/>
<keyword evidence="8" id="KW-1185">Reference proteome</keyword>
<evidence type="ECO:0000259" key="6">
    <source>
        <dbReference type="PROSITE" id="PS50977"/>
    </source>
</evidence>